<dbReference type="InterPro" id="IPR012944">
    <property type="entry name" value="SusD_RagB_dom"/>
</dbReference>
<evidence type="ECO:0000256" key="5">
    <source>
        <dbReference type="ARBA" id="ARBA00023237"/>
    </source>
</evidence>
<evidence type="ECO:0000256" key="2">
    <source>
        <dbReference type="ARBA" id="ARBA00006275"/>
    </source>
</evidence>
<keyword evidence="4" id="KW-0472">Membrane</keyword>
<accession>A0A7G7G2T5</accession>
<keyword evidence="5" id="KW-0998">Cell outer membrane</keyword>
<dbReference type="Proteomes" id="UP000515237">
    <property type="component" value="Chromosome"/>
</dbReference>
<dbReference type="EMBL" id="CP055156">
    <property type="protein sequence ID" value="QNF31469.1"/>
    <property type="molecule type" value="Genomic_DNA"/>
</dbReference>
<comment type="subcellular location">
    <subcellularLocation>
        <location evidence="1">Cell outer membrane</location>
    </subcellularLocation>
</comment>
<evidence type="ECO:0000256" key="1">
    <source>
        <dbReference type="ARBA" id="ARBA00004442"/>
    </source>
</evidence>
<reference evidence="9 10" key="1">
    <citation type="journal article" date="2018" name="Int. J. Syst. Evol. Microbiol.">
        <title>Adhaeribacter swui sp. nov., isolated from wet mud.</title>
        <authorList>
            <person name="Kim D.U."/>
            <person name="Kim K.W."/>
            <person name="Kang M.S."/>
            <person name="Kim J.Y."/>
            <person name="Jang J.H."/>
            <person name="Kim M.K."/>
        </authorList>
    </citation>
    <scope>NUCLEOTIDE SEQUENCE [LARGE SCALE GENOMIC DNA]</scope>
    <source>
        <strain evidence="9 10">KCTC 52873</strain>
    </source>
</reference>
<dbReference type="Gene3D" id="1.25.40.390">
    <property type="match status" value="1"/>
</dbReference>
<proteinExistence type="inferred from homology"/>
<dbReference type="KEGG" id="aswu:HUW51_01510"/>
<dbReference type="AlphaFoldDB" id="A0A7G7G2T5"/>
<dbReference type="InterPro" id="IPR033985">
    <property type="entry name" value="SusD-like_N"/>
</dbReference>
<keyword evidence="10" id="KW-1185">Reference proteome</keyword>
<dbReference type="SUPFAM" id="SSF48452">
    <property type="entry name" value="TPR-like"/>
    <property type="match status" value="1"/>
</dbReference>
<feature type="domain" description="SusD-like N-terminal" evidence="8">
    <location>
        <begin position="99"/>
        <end position="225"/>
    </location>
</feature>
<comment type="similarity">
    <text evidence="2">Belongs to the SusD family.</text>
</comment>
<dbReference type="PROSITE" id="PS51257">
    <property type="entry name" value="PROKAR_LIPOPROTEIN"/>
    <property type="match status" value="1"/>
</dbReference>
<evidence type="ECO:0000259" key="8">
    <source>
        <dbReference type="Pfam" id="PF14322"/>
    </source>
</evidence>
<dbReference type="Pfam" id="PF14322">
    <property type="entry name" value="SusD-like_3"/>
    <property type="match status" value="1"/>
</dbReference>
<organism evidence="9 10">
    <name type="scientific">Adhaeribacter swui</name>
    <dbReference type="NCBI Taxonomy" id="2086471"/>
    <lineage>
        <taxon>Bacteria</taxon>
        <taxon>Pseudomonadati</taxon>
        <taxon>Bacteroidota</taxon>
        <taxon>Cytophagia</taxon>
        <taxon>Cytophagales</taxon>
        <taxon>Hymenobacteraceae</taxon>
        <taxon>Adhaeribacter</taxon>
    </lineage>
</organism>
<gene>
    <name evidence="9" type="ORF">HUW51_01510</name>
</gene>
<evidence type="ECO:0000256" key="4">
    <source>
        <dbReference type="ARBA" id="ARBA00023136"/>
    </source>
</evidence>
<dbReference type="RefSeq" id="WP_185272243.1">
    <property type="nucleotide sequence ID" value="NZ_CP055156.1"/>
</dbReference>
<feature type="domain" description="RagB/SusD" evidence="7">
    <location>
        <begin position="274"/>
        <end position="588"/>
    </location>
</feature>
<dbReference type="InterPro" id="IPR011990">
    <property type="entry name" value="TPR-like_helical_dom_sf"/>
</dbReference>
<evidence type="ECO:0000256" key="6">
    <source>
        <dbReference type="SAM" id="SignalP"/>
    </source>
</evidence>
<feature type="chain" id="PRO_5028926357" evidence="6">
    <location>
        <begin position="26"/>
        <end position="588"/>
    </location>
</feature>
<dbReference type="Pfam" id="PF07980">
    <property type="entry name" value="SusD_RagB"/>
    <property type="match status" value="1"/>
</dbReference>
<name>A0A7G7G2T5_9BACT</name>
<evidence type="ECO:0000256" key="3">
    <source>
        <dbReference type="ARBA" id="ARBA00022729"/>
    </source>
</evidence>
<protein>
    <submittedName>
        <fullName evidence="9">RagB/SusD family nutrient uptake outer membrane protein</fullName>
    </submittedName>
</protein>
<evidence type="ECO:0000259" key="7">
    <source>
        <dbReference type="Pfam" id="PF07980"/>
    </source>
</evidence>
<dbReference type="GO" id="GO:0009279">
    <property type="term" value="C:cell outer membrane"/>
    <property type="evidence" value="ECO:0007669"/>
    <property type="project" value="UniProtKB-SubCell"/>
</dbReference>
<feature type="signal peptide" evidence="6">
    <location>
        <begin position="1"/>
        <end position="25"/>
    </location>
</feature>
<evidence type="ECO:0000313" key="10">
    <source>
        <dbReference type="Proteomes" id="UP000515237"/>
    </source>
</evidence>
<keyword evidence="3 6" id="KW-0732">Signal</keyword>
<sequence>MTKNRKFLKLSLSALLLTGIMGACKDEFLELDPVGVYTLQSLTNKKGVEGMLIAAYAALDGRPETQTTGSTNWVWGSVAADDANKGTEPSDFNSINPVELYQQTAGGEVGSKWRGVVDGIGMANQVLRSVKEATDISAADAARIEGEARFLRAFFHMEGRKVFGLGFPWIPETAIQTEDYRAITNQVEIWPQIEADFKFAQDNLPGTQPEVGRANKWAAAAFLGKAMMFQAKYAEALTLLNDVIANGTTAKGVKYALNANFGDNFRIATKNSAETVFAIQYAINTGAGNNSLANYEQNLNFPHGSGDKPGGCCGFFQPSQALVNSYMTDATTGLPTFNPLTTNGVNSDYQVTSSQPFTPYAGTLDPRLDHTVGRRGIQYLDWGPHPGQDWIRQVTNGGPYSPKKNVHTRAELAGGTAGTGDWGQPANALSFPVMRYSDVLLLAAEAEAQAGSLANAVTLVNTVRARAGSQATIDGLTKVGTSTSGPIANYKVNEYPAFGSKEDAMRAIMEERKLELAMEGHRKFDLVRWGIAAETLNAYAAFEKTYIPKFVNAQFTKGQDEYMPVPEGVIATSRTKEGTFNLKQNPGY</sequence>
<evidence type="ECO:0000313" key="9">
    <source>
        <dbReference type="EMBL" id="QNF31469.1"/>
    </source>
</evidence>